<protein>
    <recommendedName>
        <fullName evidence="4">T9SS type A sorting domain-containing protein</fullName>
    </recommendedName>
</protein>
<dbReference type="EMBL" id="JACRIW010000075">
    <property type="protein sequence ID" value="MBI5169913.1"/>
    <property type="molecule type" value="Genomic_DNA"/>
</dbReference>
<dbReference type="AlphaFoldDB" id="A0A933SGG8"/>
<accession>A0A933SGG8</accession>
<evidence type="ECO:0000313" key="2">
    <source>
        <dbReference type="EMBL" id="MBI5169913.1"/>
    </source>
</evidence>
<gene>
    <name evidence="2" type="ORF">HZA61_10525</name>
</gene>
<evidence type="ECO:0000256" key="1">
    <source>
        <dbReference type="SAM" id="MobiDB-lite"/>
    </source>
</evidence>
<dbReference type="Proteomes" id="UP000696931">
    <property type="component" value="Unassembled WGS sequence"/>
</dbReference>
<name>A0A933SGG8_UNCEI</name>
<evidence type="ECO:0000313" key="3">
    <source>
        <dbReference type="Proteomes" id="UP000696931"/>
    </source>
</evidence>
<comment type="caution">
    <text evidence="2">The sequence shown here is derived from an EMBL/GenBank/DDBJ whole genome shotgun (WGS) entry which is preliminary data.</text>
</comment>
<reference evidence="2" key="1">
    <citation type="submission" date="2020-07" db="EMBL/GenBank/DDBJ databases">
        <title>Huge and variable diversity of episymbiotic CPR bacteria and DPANN archaea in groundwater ecosystems.</title>
        <authorList>
            <person name="He C.Y."/>
            <person name="Keren R."/>
            <person name="Whittaker M."/>
            <person name="Farag I.F."/>
            <person name="Doudna J."/>
            <person name="Cate J.H.D."/>
            <person name="Banfield J.F."/>
        </authorList>
    </citation>
    <scope>NUCLEOTIDE SEQUENCE</scope>
    <source>
        <strain evidence="2">NC_groundwater_1813_Pr3_B-0.1um_71_17</strain>
    </source>
</reference>
<feature type="region of interest" description="Disordered" evidence="1">
    <location>
        <begin position="134"/>
        <end position="156"/>
    </location>
</feature>
<proteinExistence type="predicted"/>
<organism evidence="2 3">
    <name type="scientific">Eiseniibacteriota bacterium</name>
    <dbReference type="NCBI Taxonomy" id="2212470"/>
    <lineage>
        <taxon>Bacteria</taxon>
        <taxon>Candidatus Eiseniibacteriota</taxon>
    </lineage>
</organism>
<sequence>MDVRTGRPFSIPAERFTASGTLIPELGLFDHLCVGALSATYAVPLSDGAGGAYVVWIEPAAEDCDLRIQHVDSDGSPASDWPVGGRVLCAEVGTQTQPVLARASNGNIWAAWRDYRDARQSAIYVIELAASGEPVTGQPPGGTRASSSEAPASDPQLIPAAEGGVWLVWQQGAARSHRLWVRRLSPAGGLSEAHPLTNSSVDAVHPTAAACSTGALAVAWSQRNGASSELRLLRLEGNGAVAMGWSPEGRHLATTAGLLLPVSVVPVASGYFVTWSELFEDSSAARATRIELDGGSSTGWPSEGKALSSFGGASHPAACADGSGGAYLAWVGPGTADEPGGVRVLRVTSTGAAAVDWPNGGLIAATSSAGAHHPRLLPTSDGVVVSWGESEGSAEGTMLSASMANFGPLPELESLEKWPDLVRISWKTGGVLHYSTIVERLEADGDWAPIRQLAGDESGRLILEDREVAAGAVIVYRLRLVAPQQDVVLADVRVEIPALAPLALHGLTTRNGRLYMRGSVPSRTASQFELFDVQGRRLLRDVRTYEHAGDVAIDWPVPDGVRAGVFFARFSQGRESRTRRFVLGR</sequence>
<evidence type="ECO:0008006" key="4">
    <source>
        <dbReference type="Google" id="ProtNLM"/>
    </source>
</evidence>